<keyword evidence="9" id="KW-0808">Transferase</keyword>
<evidence type="ECO:0000256" key="6">
    <source>
        <dbReference type="ARBA" id="ARBA00022485"/>
    </source>
</evidence>
<dbReference type="InterPro" id="IPR005467">
    <property type="entry name" value="His_kinase_dom"/>
</dbReference>
<accession>A0A965ZME5</accession>
<keyword evidence="7" id="KW-0963">Cytoplasm</keyword>
<evidence type="ECO:0000313" key="20">
    <source>
        <dbReference type="EMBL" id="NCD72272.1"/>
    </source>
</evidence>
<comment type="caution">
    <text evidence="20">The sequence shown here is derived from an EMBL/GenBank/DDBJ whole genome shotgun (WGS) entry which is preliminary data.</text>
</comment>
<evidence type="ECO:0000256" key="14">
    <source>
        <dbReference type="ARBA" id="ARBA00023004"/>
    </source>
</evidence>
<dbReference type="Proteomes" id="UP000638732">
    <property type="component" value="Unassembled WGS sequence"/>
</dbReference>
<evidence type="ECO:0000256" key="1">
    <source>
        <dbReference type="ARBA" id="ARBA00000085"/>
    </source>
</evidence>
<evidence type="ECO:0000256" key="17">
    <source>
        <dbReference type="ARBA" id="ARBA00024827"/>
    </source>
</evidence>
<gene>
    <name evidence="20" type="ORF">GSY63_23110</name>
</gene>
<dbReference type="GO" id="GO:0000155">
    <property type="term" value="F:phosphorelay sensor kinase activity"/>
    <property type="evidence" value="ECO:0007669"/>
    <property type="project" value="InterPro"/>
</dbReference>
<dbReference type="GO" id="GO:0046872">
    <property type="term" value="F:metal ion binding"/>
    <property type="evidence" value="ECO:0007669"/>
    <property type="project" value="UniProtKB-KW"/>
</dbReference>
<evidence type="ECO:0000256" key="8">
    <source>
        <dbReference type="ARBA" id="ARBA00022553"/>
    </source>
</evidence>
<keyword evidence="6" id="KW-0004">4Fe-4S</keyword>
<dbReference type="GO" id="GO:0046983">
    <property type="term" value="F:protein dimerization activity"/>
    <property type="evidence" value="ECO:0007669"/>
    <property type="project" value="InterPro"/>
</dbReference>
<evidence type="ECO:0000256" key="13">
    <source>
        <dbReference type="ARBA" id="ARBA00022840"/>
    </source>
</evidence>
<feature type="domain" description="Histidine kinase" evidence="19">
    <location>
        <begin position="319"/>
        <end position="405"/>
    </location>
</feature>
<dbReference type="CDD" id="cd16917">
    <property type="entry name" value="HATPase_UhpB-NarQ-NarX-like"/>
    <property type="match status" value="1"/>
</dbReference>
<keyword evidence="10" id="KW-0479">Metal-binding</keyword>
<evidence type="ECO:0000256" key="16">
    <source>
        <dbReference type="ARBA" id="ARBA00023014"/>
    </source>
</evidence>
<dbReference type="EMBL" id="WWEO01000045">
    <property type="protein sequence ID" value="NCD72272.1"/>
    <property type="molecule type" value="Genomic_DNA"/>
</dbReference>
<evidence type="ECO:0000256" key="12">
    <source>
        <dbReference type="ARBA" id="ARBA00022777"/>
    </source>
</evidence>
<dbReference type="EC" id="2.7.13.3" evidence="4"/>
<evidence type="ECO:0000313" key="21">
    <source>
        <dbReference type="Proteomes" id="UP000638732"/>
    </source>
</evidence>
<dbReference type="InterPro" id="IPR004358">
    <property type="entry name" value="Sig_transdc_His_kin-like_C"/>
</dbReference>
<dbReference type="Pfam" id="PF00989">
    <property type="entry name" value="PAS"/>
    <property type="match status" value="1"/>
</dbReference>
<comment type="function">
    <text evidence="17">Member of the two-component regulatory system NreB/NreC involved in the control of dissimilatory nitrate/nitrite reduction in response to oxygen. NreB functions as a direct oxygen sensor histidine kinase which is autophosphorylated, in the absence of oxygen, probably at the conserved histidine residue, and transfers its phosphate group probably to a conserved aspartate residue of NreC. NreB/NreC activates the expression of the nitrate (narGHJI) and nitrite (nir) reductase operons, as well as the putative nitrate transporter gene narT.</text>
</comment>
<keyword evidence="14" id="KW-0408">Iron</keyword>
<dbReference type="PANTHER" id="PTHR24421:SF10">
    <property type="entry name" value="NITRATE_NITRITE SENSOR PROTEIN NARQ"/>
    <property type="match status" value="1"/>
</dbReference>
<evidence type="ECO:0000256" key="2">
    <source>
        <dbReference type="ARBA" id="ARBA00001966"/>
    </source>
</evidence>
<comment type="catalytic activity">
    <reaction evidence="1">
        <text>ATP + protein L-histidine = ADP + protein N-phospho-L-histidine.</text>
        <dbReference type="EC" id="2.7.13.3"/>
    </reaction>
</comment>
<evidence type="ECO:0000256" key="3">
    <source>
        <dbReference type="ARBA" id="ARBA00004496"/>
    </source>
</evidence>
<dbReference type="InterPro" id="IPR035965">
    <property type="entry name" value="PAS-like_dom_sf"/>
</dbReference>
<dbReference type="InterPro" id="IPR036890">
    <property type="entry name" value="HATPase_C_sf"/>
</dbReference>
<comment type="cofactor">
    <cofactor evidence="2">
        <name>[4Fe-4S] cluster</name>
        <dbReference type="ChEBI" id="CHEBI:49883"/>
    </cofactor>
</comment>
<evidence type="ECO:0000259" key="19">
    <source>
        <dbReference type="PROSITE" id="PS50109"/>
    </source>
</evidence>
<reference evidence="20" key="1">
    <citation type="submission" date="2020-01" db="EMBL/GenBank/DDBJ databases">
        <authorList>
            <person name="Seo Y.L."/>
        </authorList>
    </citation>
    <scope>NUCLEOTIDE SEQUENCE</scope>
    <source>
        <strain evidence="20">R11</strain>
    </source>
</reference>
<dbReference type="RefSeq" id="WP_166588223.1">
    <property type="nucleotide sequence ID" value="NZ_WWEO01000045.1"/>
</dbReference>
<evidence type="ECO:0000256" key="9">
    <source>
        <dbReference type="ARBA" id="ARBA00022679"/>
    </source>
</evidence>
<dbReference type="Gene3D" id="3.30.450.20">
    <property type="entry name" value="PAS domain"/>
    <property type="match status" value="1"/>
</dbReference>
<evidence type="ECO:0000256" key="7">
    <source>
        <dbReference type="ARBA" id="ARBA00022490"/>
    </source>
</evidence>
<evidence type="ECO:0000256" key="4">
    <source>
        <dbReference type="ARBA" id="ARBA00012438"/>
    </source>
</evidence>
<dbReference type="SUPFAM" id="SSF55785">
    <property type="entry name" value="PYP-like sensor domain (PAS domain)"/>
    <property type="match status" value="1"/>
</dbReference>
<dbReference type="InterPro" id="IPR050482">
    <property type="entry name" value="Sensor_HK_TwoCompSys"/>
</dbReference>
<keyword evidence="13" id="KW-0067">ATP-binding</keyword>
<evidence type="ECO:0000256" key="11">
    <source>
        <dbReference type="ARBA" id="ARBA00022741"/>
    </source>
</evidence>
<dbReference type="SMART" id="SM00387">
    <property type="entry name" value="HATPase_c"/>
    <property type="match status" value="1"/>
</dbReference>
<dbReference type="PANTHER" id="PTHR24421">
    <property type="entry name" value="NITRATE/NITRITE SENSOR PROTEIN NARX-RELATED"/>
    <property type="match status" value="1"/>
</dbReference>
<evidence type="ECO:0000256" key="18">
    <source>
        <dbReference type="ARBA" id="ARBA00030800"/>
    </source>
</evidence>
<dbReference type="AlphaFoldDB" id="A0A965ZME5"/>
<dbReference type="Pfam" id="PF07730">
    <property type="entry name" value="HisKA_3"/>
    <property type="match status" value="1"/>
</dbReference>
<proteinExistence type="predicted"/>
<dbReference type="InterPro" id="IPR011712">
    <property type="entry name" value="Sig_transdc_His_kin_sub3_dim/P"/>
</dbReference>
<dbReference type="GO" id="GO:0005524">
    <property type="term" value="F:ATP binding"/>
    <property type="evidence" value="ECO:0007669"/>
    <property type="project" value="UniProtKB-KW"/>
</dbReference>
<organism evidence="20 21">
    <name type="scientific">Mucilaginibacter agri</name>
    <dbReference type="NCBI Taxonomy" id="2695265"/>
    <lineage>
        <taxon>Bacteria</taxon>
        <taxon>Pseudomonadati</taxon>
        <taxon>Bacteroidota</taxon>
        <taxon>Sphingobacteriia</taxon>
        <taxon>Sphingobacteriales</taxon>
        <taxon>Sphingobacteriaceae</taxon>
        <taxon>Mucilaginibacter</taxon>
    </lineage>
</organism>
<keyword evidence="21" id="KW-1185">Reference proteome</keyword>
<dbReference type="Gene3D" id="1.20.5.1930">
    <property type="match status" value="1"/>
</dbReference>
<keyword evidence="11" id="KW-0547">Nucleotide-binding</keyword>
<evidence type="ECO:0000256" key="5">
    <source>
        <dbReference type="ARBA" id="ARBA00017322"/>
    </source>
</evidence>
<dbReference type="GO" id="GO:0051539">
    <property type="term" value="F:4 iron, 4 sulfur cluster binding"/>
    <property type="evidence" value="ECO:0007669"/>
    <property type="project" value="UniProtKB-KW"/>
</dbReference>
<keyword evidence="8" id="KW-0597">Phosphoprotein</keyword>
<comment type="subcellular location">
    <subcellularLocation>
        <location evidence="3">Cytoplasm</location>
    </subcellularLocation>
</comment>
<sequence length="405" mass="45325">MKNKKFLQHDKAILDKLHADAEKILSKSISDDMDTDQADMRTLLSQLKINLLKLEFQNQELSTINTALEEQQANFTRIYDLAPVGYVILNEAGIIQDINNAGFNLLEASRSSIIRSDFGSYIAPDFFTSYSLFFKQILQTRARQSCKLKIVSKANREFYAQLDGIAIYTATNALLRCYIAIVDITDVKNAANENTALKLEHQKNIALASVAAQENERKRISTALHDGIGQLLYGIKMQIDILNTEHPSPAVEKIYQLLETAVIETRNIAFELAPSILTDFGLFETITELTQRLSTPKLQIKTRISGFTQRMDIYLELCIFRIVQELINNSIKHADASVVELSLTQAQNIEIIVHDNGKGFKPQPATTSAGTGISSIKNRISLYSGTLEIQSELKKGTTATITLQY</sequence>
<dbReference type="InterPro" id="IPR003594">
    <property type="entry name" value="HATPase_dom"/>
</dbReference>
<dbReference type="Pfam" id="PF02518">
    <property type="entry name" value="HATPase_c"/>
    <property type="match status" value="1"/>
</dbReference>
<evidence type="ECO:0000256" key="15">
    <source>
        <dbReference type="ARBA" id="ARBA00023012"/>
    </source>
</evidence>
<keyword evidence="16" id="KW-0411">Iron-sulfur</keyword>
<dbReference type="PRINTS" id="PR00344">
    <property type="entry name" value="BCTRLSENSOR"/>
</dbReference>
<dbReference type="GO" id="GO:0016020">
    <property type="term" value="C:membrane"/>
    <property type="evidence" value="ECO:0007669"/>
    <property type="project" value="InterPro"/>
</dbReference>
<dbReference type="CDD" id="cd00130">
    <property type="entry name" value="PAS"/>
    <property type="match status" value="1"/>
</dbReference>
<dbReference type="PROSITE" id="PS50109">
    <property type="entry name" value="HIS_KIN"/>
    <property type="match status" value="1"/>
</dbReference>
<dbReference type="InterPro" id="IPR013767">
    <property type="entry name" value="PAS_fold"/>
</dbReference>
<dbReference type="Gene3D" id="3.30.565.10">
    <property type="entry name" value="Histidine kinase-like ATPase, C-terminal domain"/>
    <property type="match status" value="1"/>
</dbReference>
<protein>
    <recommendedName>
        <fullName evidence="5">Oxygen sensor histidine kinase NreB</fullName>
        <ecNumber evidence="4">2.7.13.3</ecNumber>
    </recommendedName>
    <alternativeName>
        <fullName evidence="18">Nitrogen regulation protein B</fullName>
    </alternativeName>
</protein>
<name>A0A965ZME5_9SPHI</name>
<keyword evidence="12" id="KW-0418">Kinase</keyword>
<evidence type="ECO:0000256" key="10">
    <source>
        <dbReference type="ARBA" id="ARBA00022723"/>
    </source>
</evidence>
<dbReference type="NCBIfam" id="TIGR00229">
    <property type="entry name" value="sensory_box"/>
    <property type="match status" value="1"/>
</dbReference>
<dbReference type="GO" id="GO:0006355">
    <property type="term" value="P:regulation of DNA-templated transcription"/>
    <property type="evidence" value="ECO:0007669"/>
    <property type="project" value="InterPro"/>
</dbReference>
<reference evidence="20" key="2">
    <citation type="submission" date="2020-10" db="EMBL/GenBank/DDBJ databases">
        <title>Mucilaginibacter sp. nov., isolated from soil.</title>
        <authorList>
            <person name="Jeon C.O."/>
        </authorList>
    </citation>
    <scope>NUCLEOTIDE SEQUENCE</scope>
    <source>
        <strain evidence="20">R11</strain>
    </source>
</reference>
<dbReference type="GO" id="GO:0005737">
    <property type="term" value="C:cytoplasm"/>
    <property type="evidence" value="ECO:0007669"/>
    <property type="project" value="UniProtKB-SubCell"/>
</dbReference>
<dbReference type="SUPFAM" id="SSF55874">
    <property type="entry name" value="ATPase domain of HSP90 chaperone/DNA topoisomerase II/histidine kinase"/>
    <property type="match status" value="1"/>
</dbReference>
<keyword evidence="15" id="KW-0902">Two-component regulatory system</keyword>
<dbReference type="InterPro" id="IPR000014">
    <property type="entry name" value="PAS"/>
</dbReference>